<feature type="modified residue" description="4-aspartylphosphate" evidence="7">
    <location>
        <position position="737"/>
    </location>
</feature>
<dbReference type="InterPro" id="IPR001789">
    <property type="entry name" value="Sig_transdc_resp-reg_receiver"/>
</dbReference>
<comment type="catalytic activity">
    <reaction evidence="1">
        <text>ATP + protein L-histidine = ADP + protein N-phospho-L-histidine.</text>
        <dbReference type="EC" id="2.7.13.3"/>
    </reaction>
</comment>
<evidence type="ECO:0000256" key="1">
    <source>
        <dbReference type="ARBA" id="ARBA00000085"/>
    </source>
</evidence>
<dbReference type="InterPro" id="IPR033417">
    <property type="entry name" value="CHASE8"/>
</dbReference>
<dbReference type="PROSITE" id="PS50885">
    <property type="entry name" value="HAMP"/>
    <property type="match status" value="1"/>
</dbReference>
<evidence type="ECO:0000256" key="9">
    <source>
        <dbReference type="SAM" id="Phobius"/>
    </source>
</evidence>
<feature type="domain" description="Histidine kinase" evidence="10">
    <location>
        <begin position="298"/>
        <end position="521"/>
    </location>
</feature>
<dbReference type="PRINTS" id="PR00344">
    <property type="entry name" value="BCTRLSENSOR"/>
</dbReference>
<feature type="transmembrane region" description="Helical" evidence="9">
    <location>
        <begin position="158"/>
        <end position="176"/>
    </location>
</feature>
<dbReference type="Gene3D" id="6.10.340.10">
    <property type="match status" value="1"/>
</dbReference>
<dbReference type="SUPFAM" id="SSF52172">
    <property type="entry name" value="CheY-like"/>
    <property type="match status" value="2"/>
</dbReference>
<dbReference type="InterPro" id="IPR003660">
    <property type="entry name" value="HAMP_dom"/>
</dbReference>
<dbReference type="CDD" id="cd00156">
    <property type="entry name" value="REC"/>
    <property type="match status" value="1"/>
</dbReference>
<dbReference type="CDD" id="cd18161">
    <property type="entry name" value="REC_hyHK_blue-like"/>
    <property type="match status" value="1"/>
</dbReference>
<dbReference type="Gene3D" id="1.10.287.130">
    <property type="match status" value="1"/>
</dbReference>
<evidence type="ECO:0000256" key="3">
    <source>
        <dbReference type="ARBA" id="ARBA00012438"/>
    </source>
</evidence>
<dbReference type="Gene3D" id="3.30.565.10">
    <property type="entry name" value="Histidine kinase-like ATPase, C-terminal domain"/>
    <property type="match status" value="1"/>
</dbReference>
<evidence type="ECO:0000313" key="13">
    <source>
        <dbReference type="EMBL" id="RJF96224.1"/>
    </source>
</evidence>
<feature type="domain" description="Response regulatory" evidence="11">
    <location>
        <begin position="541"/>
        <end position="657"/>
    </location>
</feature>
<feature type="domain" description="HAMP" evidence="12">
    <location>
        <begin position="182"/>
        <end position="235"/>
    </location>
</feature>
<dbReference type="PROSITE" id="PS50110">
    <property type="entry name" value="RESPONSE_REGULATORY"/>
    <property type="match status" value="2"/>
</dbReference>
<evidence type="ECO:0000259" key="12">
    <source>
        <dbReference type="PROSITE" id="PS50885"/>
    </source>
</evidence>
<feature type="domain" description="Response regulatory" evidence="11">
    <location>
        <begin position="688"/>
        <end position="799"/>
    </location>
</feature>
<dbReference type="Pfam" id="PF00672">
    <property type="entry name" value="HAMP"/>
    <property type="match status" value="1"/>
</dbReference>
<keyword evidence="9" id="KW-1133">Transmembrane helix</keyword>
<dbReference type="SUPFAM" id="SSF47384">
    <property type="entry name" value="Homodimeric domain of signal transducing histidine kinase"/>
    <property type="match status" value="1"/>
</dbReference>
<dbReference type="SMART" id="SM00387">
    <property type="entry name" value="HATPase_c"/>
    <property type="match status" value="1"/>
</dbReference>
<keyword evidence="9" id="KW-0812">Transmembrane</keyword>
<keyword evidence="8" id="KW-0175">Coiled coil</keyword>
<dbReference type="PANTHER" id="PTHR43065">
    <property type="entry name" value="SENSOR HISTIDINE KINASE"/>
    <property type="match status" value="1"/>
</dbReference>
<dbReference type="CDD" id="cd00082">
    <property type="entry name" value="HisKA"/>
    <property type="match status" value="1"/>
</dbReference>
<name>A0A3A3FM12_9BURK</name>
<evidence type="ECO:0000256" key="5">
    <source>
        <dbReference type="ARBA" id="ARBA00022679"/>
    </source>
</evidence>
<dbReference type="SUPFAM" id="SSF55874">
    <property type="entry name" value="ATPase domain of HSP90 chaperone/DNA topoisomerase II/histidine kinase"/>
    <property type="match status" value="1"/>
</dbReference>
<comment type="caution">
    <text evidence="13">The sequence shown here is derived from an EMBL/GenBank/DDBJ whole genome shotgun (WGS) entry which is preliminary data.</text>
</comment>
<accession>A0A3A3FM12</accession>
<evidence type="ECO:0000256" key="4">
    <source>
        <dbReference type="ARBA" id="ARBA00022553"/>
    </source>
</evidence>
<gene>
    <name evidence="13" type="ORF">D3871_23185</name>
</gene>
<dbReference type="Pfam" id="PF00512">
    <property type="entry name" value="HisKA"/>
    <property type="match status" value="1"/>
</dbReference>
<dbReference type="GO" id="GO:0016020">
    <property type="term" value="C:membrane"/>
    <property type="evidence" value="ECO:0007669"/>
    <property type="project" value="UniProtKB-SubCell"/>
</dbReference>
<keyword evidence="14" id="KW-1185">Reference proteome</keyword>
<protein>
    <recommendedName>
        <fullName evidence="3">histidine kinase</fullName>
        <ecNumber evidence="3">2.7.13.3</ecNumber>
    </recommendedName>
</protein>
<dbReference type="Pfam" id="PF02518">
    <property type="entry name" value="HATPase_c"/>
    <property type="match status" value="1"/>
</dbReference>
<dbReference type="SMART" id="SM00388">
    <property type="entry name" value="HisKA"/>
    <property type="match status" value="1"/>
</dbReference>
<keyword evidence="6" id="KW-0418">Kinase</keyword>
<dbReference type="CDD" id="cd06225">
    <property type="entry name" value="HAMP"/>
    <property type="match status" value="1"/>
</dbReference>
<evidence type="ECO:0000256" key="7">
    <source>
        <dbReference type="PROSITE-ProRule" id="PRU00169"/>
    </source>
</evidence>
<keyword evidence="9" id="KW-0472">Membrane</keyword>
<evidence type="ECO:0000256" key="8">
    <source>
        <dbReference type="SAM" id="Coils"/>
    </source>
</evidence>
<keyword evidence="4 7" id="KW-0597">Phosphoprotein</keyword>
<evidence type="ECO:0000256" key="2">
    <source>
        <dbReference type="ARBA" id="ARBA00004370"/>
    </source>
</evidence>
<dbReference type="EMBL" id="QYUO01000002">
    <property type="protein sequence ID" value="RJF96224.1"/>
    <property type="molecule type" value="Genomic_DNA"/>
</dbReference>
<dbReference type="InterPro" id="IPR005467">
    <property type="entry name" value="His_kinase_dom"/>
</dbReference>
<evidence type="ECO:0000256" key="6">
    <source>
        <dbReference type="ARBA" id="ARBA00022777"/>
    </source>
</evidence>
<dbReference type="SMART" id="SM00304">
    <property type="entry name" value="HAMP"/>
    <property type="match status" value="1"/>
</dbReference>
<comment type="subcellular location">
    <subcellularLocation>
        <location evidence="2">Membrane</location>
    </subcellularLocation>
</comment>
<feature type="modified residue" description="4-aspartylphosphate" evidence="7">
    <location>
        <position position="591"/>
    </location>
</feature>
<dbReference type="InterPro" id="IPR004358">
    <property type="entry name" value="Sig_transdc_His_kin-like_C"/>
</dbReference>
<dbReference type="InterPro" id="IPR003661">
    <property type="entry name" value="HisK_dim/P_dom"/>
</dbReference>
<dbReference type="PANTHER" id="PTHR43065:SF49">
    <property type="entry name" value="HISTIDINE KINASE"/>
    <property type="match status" value="1"/>
</dbReference>
<dbReference type="Proteomes" id="UP000265955">
    <property type="component" value="Unassembled WGS sequence"/>
</dbReference>
<feature type="coiled-coil region" evidence="8">
    <location>
        <begin position="237"/>
        <end position="286"/>
    </location>
</feature>
<dbReference type="SMART" id="SM00448">
    <property type="entry name" value="REC"/>
    <property type="match status" value="2"/>
</dbReference>
<evidence type="ECO:0000259" key="11">
    <source>
        <dbReference type="PROSITE" id="PS50110"/>
    </source>
</evidence>
<keyword evidence="5" id="KW-0808">Transferase</keyword>
<organism evidence="13 14">
    <name type="scientific">Noviherbaspirillum saxi</name>
    <dbReference type="NCBI Taxonomy" id="2320863"/>
    <lineage>
        <taxon>Bacteria</taxon>
        <taxon>Pseudomonadati</taxon>
        <taxon>Pseudomonadota</taxon>
        <taxon>Betaproteobacteria</taxon>
        <taxon>Burkholderiales</taxon>
        <taxon>Oxalobacteraceae</taxon>
        <taxon>Noviherbaspirillum</taxon>
    </lineage>
</organism>
<dbReference type="PROSITE" id="PS50109">
    <property type="entry name" value="HIS_KIN"/>
    <property type="match status" value="1"/>
</dbReference>
<dbReference type="SUPFAM" id="SSF158472">
    <property type="entry name" value="HAMP domain-like"/>
    <property type="match status" value="1"/>
</dbReference>
<sequence length="806" mass="87540">MIRNAIRRSISRKYMLAVLATTCAALLVSALAMLTLDVRNYQTAWANDLMAQSDILAKVSLPALEFNDLKVARENLEQMKARPRIFAAAIYLPDGSVFASYSKNAQRAAEFPKFPAASGYTTDLGRVSAFSTIVRNGEIVGAVYLGADYPLAQQVKRYLTVLVLVMAVSLFIALLVSTRLQAAITKPILAVTEAANQVISRRDFSMRVKKSTDDEIGILVDAFNSMLTEVGERAKVIEESNVALQREMKERRDAEEALKQLNNTLEDRIRERTAELERAHAQLRQSQKLEAVGQLTGGVAHDFNNVLQVITGNLQLLQMTLAGNPDAQKRLETATFAADRGAKLSSQLLAFARRQPLQPVASNLAGVLRGMDDLLRRALGESVQIETVVAGGLWTTLVDPNQLENVILNLAINARDAMKGDGKLTLELGNAMLDDHYVLSEPDVVPGQYVLLAISDTGTGMPPEVIARAFEPFFTTKREGEGTGLGLSMAYGFVKQSNGHIRLYSEVGSGTTIRIYLPRSMQPEVEVNNSRGGQVAGGTETILVVEDDTIVQATVVDMLSQLGYRVLKASDGQSALHILQSGIPIDLLFTDVVMPGPVRSPDLARQAKQIFPEIEVLFTSGYTQNAIVHGGRLDPGVELISKPYRREDLARKIRQVLSRKQPAAAPMPLTSAPGPVTNSASAAPAPLHILIVEDHDDARLMLSELLTILGHQVESVSSAEEALKILATTSFDVLLTDLMLPGMSGLDLARKLVRDGVDIEIVFSTGYGSLATDNIDIKAALLPKPFNLAALQKVLEEIHPPRTSTA</sequence>
<dbReference type="InterPro" id="IPR011006">
    <property type="entry name" value="CheY-like_superfamily"/>
</dbReference>
<dbReference type="Pfam" id="PF00072">
    <property type="entry name" value="Response_reg"/>
    <property type="match status" value="2"/>
</dbReference>
<dbReference type="EC" id="2.7.13.3" evidence="3"/>
<proteinExistence type="predicted"/>
<dbReference type="GO" id="GO:0000155">
    <property type="term" value="F:phosphorelay sensor kinase activity"/>
    <property type="evidence" value="ECO:0007669"/>
    <property type="project" value="InterPro"/>
</dbReference>
<reference evidence="14" key="1">
    <citation type="submission" date="2018-09" db="EMBL/GenBank/DDBJ databases">
        <authorList>
            <person name="Zhu H."/>
        </authorList>
    </citation>
    <scope>NUCLEOTIDE SEQUENCE [LARGE SCALE GENOMIC DNA]</scope>
    <source>
        <strain evidence="14">K1R23-30</strain>
    </source>
</reference>
<dbReference type="Gene3D" id="3.40.50.2300">
    <property type="match status" value="2"/>
</dbReference>
<dbReference type="InterPro" id="IPR036097">
    <property type="entry name" value="HisK_dim/P_sf"/>
</dbReference>
<evidence type="ECO:0000313" key="14">
    <source>
        <dbReference type="Proteomes" id="UP000265955"/>
    </source>
</evidence>
<dbReference type="InterPro" id="IPR036890">
    <property type="entry name" value="HATPase_C_sf"/>
</dbReference>
<dbReference type="Pfam" id="PF17152">
    <property type="entry name" value="CHASE8"/>
    <property type="match status" value="1"/>
</dbReference>
<dbReference type="InterPro" id="IPR003594">
    <property type="entry name" value="HATPase_dom"/>
</dbReference>
<evidence type="ECO:0000259" key="10">
    <source>
        <dbReference type="PROSITE" id="PS50109"/>
    </source>
</evidence>
<dbReference type="AlphaFoldDB" id="A0A3A3FM12"/>